<keyword evidence="2" id="KW-1185">Reference proteome</keyword>
<dbReference type="EMBL" id="MW394391">
    <property type="protein sequence ID" value="QQV92302.1"/>
    <property type="molecule type" value="Genomic_DNA"/>
</dbReference>
<protein>
    <submittedName>
        <fullName evidence="1">Uncharacterized protein</fullName>
    </submittedName>
</protein>
<proteinExistence type="predicted"/>
<reference evidence="1 2" key="1">
    <citation type="submission" date="2020-12" db="EMBL/GenBank/DDBJ databases">
        <title>Genomic characterization of four novel bacteriophages infecting Klebsiella pneumoniae.</title>
        <authorList>
            <person name="Estrada Bonilla B."/>
            <person name="Costa A.R."/>
            <person name="van Rossum T."/>
            <person name="Hagedoorn S."/>
            <person name="Wallinga H."/>
            <person name="Xiao M."/>
            <person name="Song W."/>
            <person name="Haas P.-J."/>
            <person name="Nobrega F.L."/>
            <person name="Brouns S.J.J."/>
        </authorList>
    </citation>
    <scope>NUCLEOTIDE SEQUENCE [LARGE SCALE GENOMIC DNA]</scope>
</reference>
<evidence type="ECO:0000313" key="2">
    <source>
        <dbReference type="Proteomes" id="UP000596381"/>
    </source>
</evidence>
<gene>
    <name evidence="1" type="ORF">vBKpMFBKp24_183</name>
</gene>
<sequence>MYKLFLVAFLFLSHSALADSITVWDDPNGDYSGRFEKKSMDDGYLRIIVDHATGCEYFYVEGKSITPVLGGSYAARDPYCPSENQYDQKTDGSTKAYRK</sequence>
<evidence type="ECO:0000313" key="1">
    <source>
        <dbReference type="EMBL" id="QQV92302.1"/>
    </source>
</evidence>
<accession>A0A7U0GBU9</accession>
<name>A0A7U0GBU9_9CAUD</name>
<dbReference type="Proteomes" id="UP000596381">
    <property type="component" value="Segment"/>
</dbReference>
<organism evidence="1 2">
    <name type="scientific">Klebsiella phage vB_KpM_FBKp24</name>
    <dbReference type="NCBI Taxonomy" id="2801834"/>
    <lineage>
        <taxon>Viruses</taxon>
        <taxon>Duplodnaviria</taxon>
        <taxon>Heunggongvirae</taxon>
        <taxon>Uroviricota</taxon>
        <taxon>Caudoviricetes</taxon>
        <taxon>Chimalliviridae</taxon>
        <taxon>Maaswegvirus</taxon>
        <taxon>Maaswegvirus Kp24</taxon>
    </lineage>
</organism>